<dbReference type="PANTHER" id="PTHR36302:SF1">
    <property type="entry name" value="COPPER CHAPERONE PCU(A)C"/>
    <property type="match status" value="1"/>
</dbReference>
<keyword evidence="4" id="KW-1185">Reference proteome</keyword>
<comment type="caution">
    <text evidence="3">The sequence shown here is derived from an EMBL/GenBank/DDBJ whole genome shotgun (WGS) entry which is preliminary data.</text>
</comment>
<dbReference type="InterPro" id="IPR058248">
    <property type="entry name" value="Lxx211020-like"/>
</dbReference>
<proteinExistence type="predicted"/>
<feature type="region of interest" description="Disordered" evidence="1">
    <location>
        <begin position="152"/>
        <end position="180"/>
    </location>
</feature>
<name>A0A916U7M1_9ACTN</name>
<feature type="compositionally biased region" description="Basic and acidic residues" evidence="1">
    <location>
        <begin position="169"/>
        <end position="180"/>
    </location>
</feature>
<evidence type="ECO:0000313" key="4">
    <source>
        <dbReference type="Proteomes" id="UP000641514"/>
    </source>
</evidence>
<evidence type="ECO:0000256" key="1">
    <source>
        <dbReference type="SAM" id="MobiDB-lite"/>
    </source>
</evidence>
<dbReference type="InterPro" id="IPR007410">
    <property type="entry name" value="LpqE-like"/>
</dbReference>
<dbReference type="EMBL" id="BMJH01000001">
    <property type="protein sequence ID" value="GGC62178.1"/>
    <property type="molecule type" value="Genomic_DNA"/>
</dbReference>
<protein>
    <recommendedName>
        <fullName evidence="5">Copper chaperone PCu(A)C</fullName>
    </recommendedName>
</protein>
<dbReference type="Proteomes" id="UP000641514">
    <property type="component" value="Unassembled WGS sequence"/>
</dbReference>
<sequence>MRNFRTISVFAATALVAAVGCSTGEDSAVTQGATTDADKVTVVDAWVRAADDGMVPAFAELTNEGGDDVQITGVSSTVSPVAEIHEVVTLGGQPVMQEKPDGITIAAGHTHVLEPGSDHFMLMGLSDPITPGSQVVIILEFDDGSTQDVSFSGRNFAGGNENYAPMDHSTTEDHSDHETQ</sequence>
<feature type="signal peptide" evidence="2">
    <location>
        <begin position="1"/>
        <end position="17"/>
    </location>
</feature>
<dbReference type="PANTHER" id="PTHR36302">
    <property type="entry name" value="BLR7088 PROTEIN"/>
    <property type="match status" value="1"/>
</dbReference>
<keyword evidence="2" id="KW-0732">Signal</keyword>
<dbReference type="SUPFAM" id="SSF110087">
    <property type="entry name" value="DR1885-like metal-binding protein"/>
    <property type="match status" value="1"/>
</dbReference>
<evidence type="ECO:0000313" key="3">
    <source>
        <dbReference type="EMBL" id="GGC62178.1"/>
    </source>
</evidence>
<dbReference type="InterPro" id="IPR036182">
    <property type="entry name" value="PCuAC_sf"/>
</dbReference>
<dbReference type="RefSeq" id="WP_188671755.1">
    <property type="nucleotide sequence ID" value="NZ_BMJH01000001.1"/>
</dbReference>
<dbReference type="AlphaFoldDB" id="A0A916U7M1"/>
<reference evidence="3" key="1">
    <citation type="journal article" date="2014" name="Int. J. Syst. Evol. Microbiol.">
        <title>Complete genome sequence of Corynebacterium casei LMG S-19264T (=DSM 44701T), isolated from a smear-ripened cheese.</title>
        <authorList>
            <consortium name="US DOE Joint Genome Institute (JGI-PGF)"/>
            <person name="Walter F."/>
            <person name="Albersmeier A."/>
            <person name="Kalinowski J."/>
            <person name="Ruckert C."/>
        </authorList>
    </citation>
    <scope>NUCLEOTIDE SEQUENCE</scope>
    <source>
        <strain evidence="3">CGMCC 1.15478</strain>
    </source>
</reference>
<evidence type="ECO:0008006" key="5">
    <source>
        <dbReference type="Google" id="ProtNLM"/>
    </source>
</evidence>
<dbReference type="Pfam" id="PF04314">
    <property type="entry name" value="PCuAC"/>
    <property type="match status" value="1"/>
</dbReference>
<dbReference type="Gene3D" id="2.60.40.1890">
    <property type="entry name" value="PCu(A)C copper chaperone"/>
    <property type="match status" value="1"/>
</dbReference>
<evidence type="ECO:0000256" key="2">
    <source>
        <dbReference type="SAM" id="SignalP"/>
    </source>
</evidence>
<dbReference type="PROSITE" id="PS51257">
    <property type="entry name" value="PROKAR_LIPOPROTEIN"/>
    <property type="match status" value="1"/>
</dbReference>
<gene>
    <name evidence="3" type="ORF">GCM10011410_13280</name>
</gene>
<feature type="chain" id="PRO_5038394788" description="Copper chaperone PCu(A)C" evidence="2">
    <location>
        <begin position="18"/>
        <end position="180"/>
    </location>
</feature>
<reference evidence="3" key="2">
    <citation type="submission" date="2020-09" db="EMBL/GenBank/DDBJ databases">
        <authorList>
            <person name="Sun Q."/>
            <person name="Zhou Y."/>
        </authorList>
    </citation>
    <scope>NUCLEOTIDE SEQUENCE</scope>
    <source>
        <strain evidence="3">CGMCC 1.15478</strain>
    </source>
</reference>
<accession>A0A916U7M1</accession>
<organism evidence="3 4">
    <name type="scientific">Hoyosella rhizosphaerae</name>
    <dbReference type="NCBI Taxonomy" id="1755582"/>
    <lineage>
        <taxon>Bacteria</taxon>
        <taxon>Bacillati</taxon>
        <taxon>Actinomycetota</taxon>
        <taxon>Actinomycetes</taxon>
        <taxon>Mycobacteriales</taxon>
        <taxon>Hoyosellaceae</taxon>
        <taxon>Hoyosella</taxon>
    </lineage>
</organism>